<dbReference type="Pfam" id="PF00067">
    <property type="entry name" value="p450"/>
    <property type="match status" value="3"/>
</dbReference>
<dbReference type="InterPro" id="IPR002401">
    <property type="entry name" value="Cyt_P450_E_grp-I"/>
</dbReference>
<dbReference type="PANTHER" id="PTHR46300:SF7">
    <property type="entry name" value="P450, PUTATIVE (EUROFUNG)-RELATED"/>
    <property type="match status" value="1"/>
</dbReference>
<reference evidence="10" key="1">
    <citation type="journal article" date="2019" name="Environ. Microbiol.">
        <title>Fungal ecological strategies reflected in gene transcription - a case study of two litter decomposers.</title>
        <authorList>
            <person name="Barbi F."/>
            <person name="Kohler A."/>
            <person name="Barry K."/>
            <person name="Baskaran P."/>
            <person name="Daum C."/>
            <person name="Fauchery L."/>
            <person name="Ihrmark K."/>
            <person name="Kuo A."/>
            <person name="LaButti K."/>
            <person name="Lipzen A."/>
            <person name="Morin E."/>
            <person name="Grigoriev I.V."/>
            <person name="Henrissat B."/>
            <person name="Lindahl B."/>
            <person name="Martin F."/>
        </authorList>
    </citation>
    <scope>NUCLEOTIDE SEQUENCE</scope>
    <source>
        <strain evidence="10">JB14</strain>
    </source>
</reference>
<gene>
    <name evidence="10" type="ORF">BT96DRAFT_985831</name>
</gene>
<dbReference type="GO" id="GO:0016705">
    <property type="term" value="F:oxidoreductase activity, acting on paired donors, with incorporation or reduction of molecular oxygen"/>
    <property type="evidence" value="ECO:0007669"/>
    <property type="project" value="InterPro"/>
</dbReference>
<evidence type="ECO:0000256" key="3">
    <source>
        <dbReference type="ARBA" id="ARBA00010617"/>
    </source>
</evidence>
<evidence type="ECO:0000256" key="4">
    <source>
        <dbReference type="ARBA" id="ARBA00022617"/>
    </source>
</evidence>
<keyword evidence="6" id="KW-0560">Oxidoreductase</keyword>
<accession>A0A6A4IFK1</accession>
<keyword evidence="4 9" id="KW-0349">Heme</keyword>
<dbReference type="OrthoDB" id="2789670at2759"/>
<proteinExistence type="inferred from homology"/>
<dbReference type="PANTHER" id="PTHR46300">
    <property type="entry name" value="P450, PUTATIVE (EUROFUNG)-RELATED-RELATED"/>
    <property type="match status" value="1"/>
</dbReference>
<evidence type="ECO:0000256" key="2">
    <source>
        <dbReference type="ARBA" id="ARBA00005179"/>
    </source>
</evidence>
<dbReference type="PRINTS" id="PR00463">
    <property type="entry name" value="EP450I"/>
</dbReference>
<keyword evidence="5 9" id="KW-0479">Metal-binding</keyword>
<evidence type="ECO:0000256" key="6">
    <source>
        <dbReference type="ARBA" id="ARBA00023002"/>
    </source>
</evidence>
<dbReference type="InterPro" id="IPR001128">
    <property type="entry name" value="Cyt_P450"/>
</dbReference>
<name>A0A6A4IFK1_9AGAR</name>
<dbReference type="AlphaFoldDB" id="A0A6A4IFK1"/>
<evidence type="ECO:0000313" key="11">
    <source>
        <dbReference type="Proteomes" id="UP000799118"/>
    </source>
</evidence>
<dbReference type="GO" id="GO:0005506">
    <property type="term" value="F:iron ion binding"/>
    <property type="evidence" value="ECO:0007669"/>
    <property type="project" value="InterPro"/>
</dbReference>
<evidence type="ECO:0000256" key="9">
    <source>
        <dbReference type="PIRSR" id="PIRSR602401-1"/>
    </source>
</evidence>
<keyword evidence="8" id="KW-0503">Monooxygenase</keyword>
<keyword evidence="7 9" id="KW-0408">Iron</keyword>
<evidence type="ECO:0000256" key="1">
    <source>
        <dbReference type="ARBA" id="ARBA00001971"/>
    </source>
</evidence>
<dbReference type="InterPro" id="IPR036396">
    <property type="entry name" value="Cyt_P450_sf"/>
</dbReference>
<keyword evidence="11" id="KW-1185">Reference proteome</keyword>
<organism evidence="10 11">
    <name type="scientific">Gymnopus androsaceus JB14</name>
    <dbReference type="NCBI Taxonomy" id="1447944"/>
    <lineage>
        <taxon>Eukaryota</taxon>
        <taxon>Fungi</taxon>
        <taxon>Dikarya</taxon>
        <taxon>Basidiomycota</taxon>
        <taxon>Agaricomycotina</taxon>
        <taxon>Agaricomycetes</taxon>
        <taxon>Agaricomycetidae</taxon>
        <taxon>Agaricales</taxon>
        <taxon>Marasmiineae</taxon>
        <taxon>Omphalotaceae</taxon>
        <taxon>Gymnopus</taxon>
    </lineage>
</organism>
<dbReference type="GO" id="GO:0020037">
    <property type="term" value="F:heme binding"/>
    <property type="evidence" value="ECO:0007669"/>
    <property type="project" value="InterPro"/>
</dbReference>
<evidence type="ECO:0000313" key="10">
    <source>
        <dbReference type="EMBL" id="KAE9408503.1"/>
    </source>
</evidence>
<feature type="binding site" description="axial binding residue" evidence="9">
    <location>
        <position position="454"/>
    </location>
    <ligand>
        <name>heme</name>
        <dbReference type="ChEBI" id="CHEBI:30413"/>
    </ligand>
    <ligandPart>
        <name>Fe</name>
        <dbReference type="ChEBI" id="CHEBI:18248"/>
    </ligandPart>
</feature>
<sequence>MALYLYYTLFGIVSLCLLRFKVHRSLHNALPFPPGPLGLPFLGYVPLLWERKPWVQFEKWKEIYGPIVHLKIFSKTIIVLNTHEVALDLLGRRSKIYNGRPRSLLIDEMMTGGLAFPLVGYNELCVPSFYVGILLMFLIYAGNEGGKDTVSVNPINLVQDILQDPKNWHLHIKSSFYSLFCSVGYGENQPSGNDEATAPSYLENFMTRIVHAAIPGSSWTDVFPILASLPTWLSSSNRRYERQFREDSRKFEALISELEPDTLEQVSMGANILGNRGNELTVKESAWLTAVLCGIGGEVMGSVLPIFFLAMTLYPEVQRRAQIEIDNVIGRDRWPTFQERNKLPYVQAIVREVLRWRPIGPIDVYSTRFSAVLSSGTWNEFYFAFQIGLIIVDLLQDDHYNGYLIPAGSNCRTEYLLYPDYEEFRPERFLDFEQDVPGAHGQGHVSYGFGDRICSGMHIANDALFINIITILHACDITKVEEADRAKADDTFADFGIVTWFDTVRTTPWFNVAPGFVNTFFSTSPLCDDDVGSAAHVSHTITTARSLAEL</sequence>
<evidence type="ECO:0000256" key="8">
    <source>
        <dbReference type="ARBA" id="ARBA00023033"/>
    </source>
</evidence>
<protein>
    <submittedName>
        <fullName evidence="10">Cytochrome P450</fullName>
    </submittedName>
</protein>
<dbReference type="EMBL" id="ML769391">
    <property type="protein sequence ID" value="KAE9408503.1"/>
    <property type="molecule type" value="Genomic_DNA"/>
</dbReference>
<dbReference type="SUPFAM" id="SSF48264">
    <property type="entry name" value="Cytochrome P450"/>
    <property type="match status" value="2"/>
</dbReference>
<evidence type="ECO:0000256" key="5">
    <source>
        <dbReference type="ARBA" id="ARBA00022723"/>
    </source>
</evidence>
<dbReference type="InterPro" id="IPR050364">
    <property type="entry name" value="Cytochrome_P450_fung"/>
</dbReference>
<dbReference type="PRINTS" id="PR00385">
    <property type="entry name" value="P450"/>
</dbReference>
<dbReference type="Proteomes" id="UP000799118">
    <property type="component" value="Unassembled WGS sequence"/>
</dbReference>
<evidence type="ECO:0000256" key="7">
    <source>
        <dbReference type="ARBA" id="ARBA00023004"/>
    </source>
</evidence>
<comment type="pathway">
    <text evidence="2">Secondary metabolite biosynthesis.</text>
</comment>
<comment type="cofactor">
    <cofactor evidence="1 9">
        <name>heme</name>
        <dbReference type="ChEBI" id="CHEBI:30413"/>
    </cofactor>
</comment>
<comment type="similarity">
    <text evidence="3">Belongs to the cytochrome P450 family.</text>
</comment>
<dbReference type="Gene3D" id="1.10.630.10">
    <property type="entry name" value="Cytochrome P450"/>
    <property type="match status" value="1"/>
</dbReference>
<dbReference type="GO" id="GO:0004497">
    <property type="term" value="F:monooxygenase activity"/>
    <property type="evidence" value="ECO:0007669"/>
    <property type="project" value="UniProtKB-KW"/>
</dbReference>